<accession>A0ABR8BMX6</accession>
<evidence type="ECO:0000313" key="1">
    <source>
        <dbReference type="EMBL" id="MBD2255452.1"/>
    </source>
</evidence>
<proteinExistence type="predicted"/>
<sequence length="342" mass="39347">MTHPIYSHQHLQLKSIARLKQIYSDIGCTTTVRDRRCKDSWISAIITHQSAQVQKVDEQAMPPATSWTNAQEELENFIADQAEAVAPEELTTQEINPHHFEVYAGKRLIAYISYDHGEFVTQRWVVMVCGVEIFRYTTLTRCQRYVQWHHQDGTLNSPIPDEIPEVPTISEICFYEQEAFANGELVASISFDSDNREDLYWRVIINGQEIFRDTTSARCHSYVKQQYQQGTLPAQEPFVEADATENEIMAQIATSCEQLGLELLDNGIYHNEKRLVEFVYKNGVCCYVQASLEPQQIVPELLSEDLSCEELLNKPFHLLTSEQWERLRESEPVLGSRELVAV</sequence>
<evidence type="ECO:0000313" key="2">
    <source>
        <dbReference type="Proteomes" id="UP000621307"/>
    </source>
</evidence>
<reference evidence="1 2" key="1">
    <citation type="journal article" date="2020" name="ISME J.">
        <title>Comparative genomics reveals insights into cyanobacterial evolution and habitat adaptation.</title>
        <authorList>
            <person name="Chen M.Y."/>
            <person name="Teng W.K."/>
            <person name="Zhao L."/>
            <person name="Hu C.X."/>
            <person name="Zhou Y.K."/>
            <person name="Han B.P."/>
            <person name="Song L.R."/>
            <person name="Shu W.S."/>
        </authorList>
    </citation>
    <scope>NUCLEOTIDE SEQUENCE [LARGE SCALE GENOMIC DNA]</scope>
    <source>
        <strain evidence="1 2">FACHB-3921</strain>
    </source>
</reference>
<protein>
    <submittedName>
        <fullName evidence="1">Uncharacterized protein</fullName>
    </submittedName>
</protein>
<dbReference type="EMBL" id="JACJQL010000096">
    <property type="protein sequence ID" value="MBD2255452.1"/>
    <property type="molecule type" value="Genomic_DNA"/>
</dbReference>
<name>A0ABR8BMX6_9NOSO</name>
<dbReference type="RefSeq" id="WP_190572349.1">
    <property type="nucleotide sequence ID" value="NZ_JACJQL010000096.1"/>
</dbReference>
<keyword evidence="2" id="KW-1185">Reference proteome</keyword>
<comment type="caution">
    <text evidence="1">The sequence shown here is derived from an EMBL/GenBank/DDBJ whole genome shotgun (WGS) entry which is preliminary data.</text>
</comment>
<organism evidence="1 2">
    <name type="scientific">Nostoc parmelioides FACHB-3921</name>
    <dbReference type="NCBI Taxonomy" id="2692909"/>
    <lineage>
        <taxon>Bacteria</taxon>
        <taxon>Bacillati</taxon>
        <taxon>Cyanobacteriota</taxon>
        <taxon>Cyanophyceae</taxon>
        <taxon>Nostocales</taxon>
        <taxon>Nostocaceae</taxon>
        <taxon>Nostoc</taxon>
    </lineage>
</organism>
<gene>
    <name evidence="1" type="ORF">H6G14_30040</name>
</gene>
<dbReference type="Proteomes" id="UP000621307">
    <property type="component" value="Unassembled WGS sequence"/>
</dbReference>